<dbReference type="AlphaFoldDB" id="A0A6G1HFU9"/>
<feature type="region of interest" description="Disordered" evidence="1">
    <location>
        <begin position="205"/>
        <end position="229"/>
    </location>
</feature>
<gene>
    <name evidence="2" type="ORF">K402DRAFT_416520</name>
</gene>
<feature type="region of interest" description="Disordered" evidence="1">
    <location>
        <begin position="36"/>
        <end position="64"/>
    </location>
</feature>
<dbReference type="Proteomes" id="UP000800041">
    <property type="component" value="Unassembled WGS sequence"/>
</dbReference>
<feature type="region of interest" description="Disordered" evidence="1">
    <location>
        <begin position="76"/>
        <end position="97"/>
    </location>
</feature>
<evidence type="ECO:0000256" key="1">
    <source>
        <dbReference type="SAM" id="MobiDB-lite"/>
    </source>
</evidence>
<reference evidence="2" key="1">
    <citation type="journal article" date="2020" name="Stud. Mycol.">
        <title>101 Dothideomycetes genomes: a test case for predicting lifestyles and emergence of pathogens.</title>
        <authorList>
            <person name="Haridas S."/>
            <person name="Albert R."/>
            <person name="Binder M."/>
            <person name="Bloem J."/>
            <person name="Labutti K."/>
            <person name="Salamov A."/>
            <person name="Andreopoulos B."/>
            <person name="Baker S."/>
            <person name="Barry K."/>
            <person name="Bills G."/>
            <person name="Bluhm B."/>
            <person name="Cannon C."/>
            <person name="Castanera R."/>
            <person name="Culley D."/>
            <person name="Daum C."/>
            <person name="Ezra D."/>
            <person name="Gonzalez J."/>
            <person name="Henrissat B."/>
            <person name="Kuo A."/>
            <person name="Liang C."/>
            <person name="Lipzen A."/>
            <person name="Lutzoni F."/>
            <person name="Magnuson J."/>
            <person name="Mondo S."/>
            <person name="Nolan M."/>
            <person name="Ohm R."/>
            <person name="Pangilinan J."/>
            <person name="Park H.-J."/>
            <person name="Ramirez L."/>
            <person name="Alfaro M."/>
            <person name="Sun H."/>
            <person name="Tritt A."/>
            <person name="Yoshinaga Y."/>
            <person name="Zwiers L.-H."/>
            <person name="Turgeon B."/>
            <person name="Goodwin S."/>
            <person name="Spatafora J."/>
            <person name="Crous P."/>
            <person name="Grigoriev I."/>
        </authorList>
    </citation>
    <scope>NUCLEOTIDE SEQUENCE</scope>
    <source>
        <strain evidence="2">CBS 113979</strain>
    </source>
</reference>
<sequence>MIPPIDIFLELQATQWAFSTIIRPVTRQIEQATEEVWEDATRPPRRRRGRQRALRGDKPPTATTALLDEAKRIQDRQMRRQAEAGPTTRKKSRMSNVEKEIDSHFAEQWKKRWQAIVITSQKATWRTKWEQTPLAFYVGLPKHAATALFLLRSEIMGLNGWLARIGVPGILAGCHSINRKTAGKTAQWLLQTNVLAQFMVAPEIEEEEEEEEEEEMEGWKPFQSLEEVC</sequence>
<proteinExistence type="predicted"/>
<dbReference type="EMBL" id="ML977138">
    <property type="protein sequence ID" value="KAF1992035.1"/>
    <property type="molecule type" value="Genomic_DNA"/>
</dbReference>
<name>A0A6G1HFU9_9PEZI</name>
<feature type="compositionally biased region" description="Basic residues" evidence="1">
    <location>
        <begin position="43"/>
        <end position="53"/>
    </location>
</feature>
<protein>
    <submittedName>
        <fullName evidence="2">Uncharacterized protein</fullName>
    </submittedName>
</protein>
<accession>A0A6G1HFU9</accession>
<keyword evidence="3" id="KW-1185">Reference proteome</keyword>
<feature type="compositionally biased region" description="Acidic residues" evidence="1">
    <location>
        <begin position="205"/>
        <end position="216"/>
    </location>
</feature>
<evidence type="ECO:0000313" key="2">
    <source>
        <dbReference type="EMBL" id="KAF1992035.1"/>
    </source>
</evidence>
<organism evidence="2 3">
    <name type="scientific">Aulographum hederae CBS 113979</name>
    <dbReference type="NCBI Taxonomy" id="1176131"/>
    <lineage>
        <taxon>Eukaryota</taxon>
        <taxon>Fungi</taxon>
        <taxon>Dikarya</taxon>
        <taxon>Ascomycota</taxon>
        <taxon>Pezizomycotina</taxon>
        <taxon>Dothideomycetes</taxon>
        <taxon>Pleosporomycetidae</taxon>
        <taxon>Aulographales</taxon>
        <taxon>Aulographaceae</taxon>
    </lineage>
</organism>
<evidence type="ECO:0000313" key="3">
    <source>
        <dbReference type="Proteomes" id="UP000800041"/>
    </source>
</evidence>
<dbReference type="OrthoDB" id="3261222at2759"/>